<sequence>MAWQANFDDLRGRKVLVTGASSGIGAAVAAAFGACGAEVGIHYFSNEAGARSVAAEIEADGGKAHVFQADLTKPDQHGRLADEALGALGGLDILINNAGEIIERRAFADMDDAFYSGLFDLNVRSVVGLTGKLLPALSDSDAASIITTTSFAVHTGGAQGTSLYAATKGALYSFTIGLAKELGPRGIRVNAVAPSIILTPLHDGITSQETLDRISGLVPLGRLGTTEDCIGAFLYLASPRLAGYVSGITIDITGARV</sequence>
<comment type="caution">
    <text evidence="3">The sequence shown here is derived from an EMBL/GenBank/DDBJ whole genome shotgun (WGS) entry which is preliminary data.</text>
</comment>
<gene>
    <name evidence="3" type="ORF">V3328_08550</name>
</gene>
<dbReference type="SUPFAM" id="SSF51735">
    <property type="entry name" value="NAD(P)-binding Rossmann-fold domains"/>
    <property type="match status" value="1"/>
</dbReference>
<evidence type="ECO:0000256" key="2">
    <source>
        <dbReference type="ARBA" id="ARBA00023002"/>
    </source>
</evidence>
<dbReference type="PANTHER" id="PTHR43639:SF1">
    <property type="entry name" value="SHORT-CHAIN DEHYDROGENASE_REDUCTASE FAMILY PROTEIN"/>
    <property type="match status" value="1"/>
</dbReference>
<dbReference type="PANTHER" id="PTHR43639">
    <property type="entry name" value="OXIDOREDUCTASE, SHORT-CHAIN DEHYDROGENASE/REDUCTASE FAMILY (AFU_ORTHOLOGUE AFUA_5G02870)"/>
    <property type="match status" value="1"/>
</dbReference>
<dbReference type="InterPro" id="IPR002347">
    <property type="entry name" value="SDR_fam"/>
</dbReference>
<evidence type="ECO:0000313" key="4">
    <source>
        <dbReference type="Proteomes" id="UP001378188"/>
    </source>
</evidence>
<dbReference type="RefSeq" id="WP_340329218.1">
    <property type="nucleotide sequence ID" value="NZ_JAZHOF010000003.1"/>
</dbReference>
<name>A0AAW9RRH0_9HYPH</name>
<accession>A0AAW9RRH0</accession>
<dbReference type="EMBL" id="JAZHOF010000003">
    <property type="protein sequence ID" value="MEJ8571519.1"/>
    <property type="molecule type" value="Genomic_DNA"/>
</dbReference>
<reference evidence="3 4" key="1">
    <citation type="submission" date="2024-02" db="EMBL/GenBank/DDBJ databases">
        <title>Genome analysis and characterization of Microbaculum marinisediminis sp. nov., isolated from marine sediment.</title>
        <authorList>
            <person name="Du Z.-J."/>
            <person name="Ye Y.-Q."/>
            <person name="Zhang Z.-R."/>
            <person name="Yuan S.-M."/>
            <person name="Zhang X.-Y."/>
        </authorList>
    </citation>
    <scope>NUCLEOTIDE SEQUENCE [LARGE SCALE GENOMIC DNA]</scope>
    <source>
        <strain evidence="3 4">SDUM1044001</strain>
    </source>
</reference>
<evidence type="ECO:0000313" key="3">
    <source>
        <dbReference type="EMBL" id="MEJ8571519.1"/>
    </source>
</evidence>
<keyword evidence="4" id="KW-1185">Reference proteome</keyword>
<dbReference type="Proteomes" id="UP001378188">
    <property type="component" value="Unassembled WGS sequence"/>
</dbReference>
<dbReference type="PRINTS" id="PR00080">
    <property type="entry name" value="SDRFAMILY"/>
</dbReference>
<dbReference type="Pfam" id="PF13561">
    <property type="entry name" value="adh_short_C2"/>
    <property type="match status" value="1"/>
</dbReference>
<dbReference type="AlphaFoldDB" id="A0AAW9RRH0"/>
<dbReference type="InterPro" id="IPR036291">
    <property type="entry name" value="NAD(P)-bd_dom_sf"/>
</dbReference>
<proteinExistence type="inferred from homology"/>
<dbReference type="CDD" id="cd05233">
    <property type="entry name" value="SDR_c"/>
    <property type="match status" value="1"/>
</dbReference>
<dbReference type="Gene3D" id="3.40.50.720">
    <property type="entry name" value="NAD(P)-binding Rossmann-like Domain"/>
    <property type="match status" value="1"/>
</dbReference>
<comment type="similarity">
    <text evidence="1">Belongs to the short-chain dehydrogenases/reductases (SDR) family.</text>
</comment>
<keyword evidence="2" id="KW-0560">Oxidoreductase</keyword>
<dbReference type="FunFam" id="3.40.50.720:FF:000084">
    <property type="entry name" value="Short-chain dehydrogenase reductase"/>
    <property type="match status" value="1"/>
</dbReference>
<dbReference type="PRINTS" id="PR00081">
    <property type="entry name" value="GDHRDH"/>
</dbReference>
<dbReference type="GO" id="GO:0016491">
    <property type="term" value="F:oxidoreductase activity"/>
    <property type="evidence" value="ECO:0007669"/>
    <property type="project" value="UniProtKB-KW"/>
</dbReference>
<protein>
    <submittedName>
        <fullName evidence="3">SDR family oxidoreductase</fullName>
    </submittedName>
</protein>
<evidence type="ECO:0000256" key="1">
    <source>
        <dbReference type="ARBA" id="ARBA00006484"/>
    </source>
</evidence>
<organism evidence="3 4">
    <name type="scientific">Microbaculum marinum</name>
    <dbReference type="NCBI Taxonomy" id="1764581"/>
    <lineage>
        <taxon>Bacteria</taxon>
        <taxon>Pseudomonadati</taxon>
        <taxon>Pseudomonadota</taxon>
        <taxon>Alphaproteobacteria</taxon>
        <taxon>Hyphomicrobiales</taxon>
        <taxon>Tepidamorphaceae</taxon>
        <taxon>Microbaculum</taxon>
    </lineage>
</organism>